<dbReference type="Proteomes" id="UP000218896">
    <property type="component" value="Unassembled WGS sequence"/>
</dbReference>
<evidence type="ECO:0000313" key="2">
    <source>
        <dbReference type="EMBL" id="PAU80193.1"/>
    </source>
</evidence>
<dbReference type="AlphaFoldDB" id="A0A2A2F6N3"/>
<dbReference type="EMBL" id="NSKD01000004">
    <property type="protein sequence ID" value="PAU80193.1"/>
    <property type="molecule type" value="Genomic_DNA"/>
</dbReference>
<organism evidence="2 3">
    <name type="scientific">Halovibrio salipaludis</name>
    <dbReference type="NCBI Taxonomy" id="2032626"/>
    <lineage>
        <taxon>Bacteria</taxon>
        <taxon>Pseudomonadati</taxon>
        <taxon>Pseudomonadota</taxon>
        <taxon>Gammaproteobacteria</taxon>
        <taxon>Oceanospirillales</taxon>
        <taxon>Halomonadaceae</taxon>
        <taxon>Halovibrio</taxon>
    </lineage>
</organism>
<feature type="signal peptide" evidence="1">
    <location>
        <begin position="1"/>
        <end position="23"/>
    </location>
</feature>
<evidence type="ECO:0000256" key="1">
    <source>
        <dbReference type="SAM" id="SignalP"/>
    </source>
</evidence>
<dbReference type="SUPFAM" id="SSF53850">
    <property type="entry name" value="Periplasmic binding protein-like II"/>
    <property type="match status" value="1"/>
</dbReference>
<keyword evidence="3" id="KW-1185">Reference proteome</keyword>
<dbReference type="OrthoDB" id="6120914at2"/>
<dbReference type="Gene3D" id="3.40.190.10">
    <property type="entry name" value="Periplasmic binding protein-like II"/>
    <property type="match status" value="2"/>
</dbReference>
<proteinExistence type="predicted"/>
<feature type="chain" id="PRO_5013285333" evidence="1">
    <location>
        <begin position="24"/>
        <end position="253"/>
    </location>
</feature>
<reference evidence="2 3" key="1">
    <citation type="submission" date="2017-08" db="EMBL/GenBank/DDBJ databases">
        <title>Halovibrio sewagensis sp. nov., isolated from wastewater of high salinity.</title>
        <authorList>
            <person name="Dong X."/>
            <person name="Zhang G."/>
        </authorList>
    </citation>
    <scope>NUCLEOTIDE SEQUENCE [LARGE SCALE GENOMIC DNA]</scope>
    <source>
        <strain evidence="2 3">YL5-2</strain>
    </source>
</reference>
<name>A0A2A2F6N3_9GAMM</name>
<protein>
    <submittedName>
        <fullName evidence="2">Uncharacterized protein</fullName>
    </submittedName>
</protein>
<sequence>MLRTLLYGAFVVLASLGSVALQATPTSSEPVTFSLPAIEPWAERTPEGERRGLLVDLVEAIRSRTDIPIRYQIRPHSRAILEMEEGHADFVPTFVAPGIPEIAEPVADLVEVQVLVLGRADDEPIESLDGLEGENVGYLSGTWYGQAFAANEAIRKVPVNNVAHGLRLLKRGRLRAVVASEVAIPAGFDPEGSGAPVRTLMRLETLEGKIFMSRSSPREDAAEAIAGAVERMHEDGTMASLFSNRYEADIARE</sequence>
<gene>
    <name evidence="2" type="ORF">CK501_11175</name>
</gene>
<evidence type="ECO:0000313" key="3">
    <source>
        <dbReference type="Proteomes" id="UP000218896"/>
    </source>
</evidence>
<accession>A0A2A2F6N3</accession>
<keyword evidence="1" id="KW-0732">Signal</keyword>
<dbReference type="RefSeq" id="WP_095617810.1">
    <property type="nucleotide sequence ID" value="NZ_NSKD01000004.1"/>
</dbReference>
<comment type="caution">
    <text evidence="2">The sequence shown here is derived from an EMBL/GenBank/DDBJ whole genome shotgun (WGS) entry which is preliminary data.</text>
</comment>